<proteinExistence type="predicted"/>
<gene>
    <name evidence="2" type="ORF">BJ554DRAFT_720</name>
</gene>
<accession>A0A8H8DHN9</accession>
<comment type="caution">
    <text evidence="2">The sequence shown here is derived from an EMBL/GenBank/DDBJ whole genome shotgun (WGS) entry which is preliminary data.</text>
</comment>
<name>A0A8H8DHN9_9FUNG</name>
<protein>
    <submittedName>
        <fullName evidence="2">Uncharacterized protein</fullName>
    </submittedName>
</protein>
<dbReference type="AlphaFoldDB" id="A0A8H8DHN9"/>
<evidence type="ECO:0000313" key="2">
    <source>
        <dbReference type="EMBL" id="KAG5458964.1"/>
    </source>
</evidence>
<evidence type="ECO:0000313" key="3">
    <source>
        <dbReference type="Proteomes" id="UP000673691"/>
    </source>
</evidence>
<keyword evidence="3" id="KW-1185">Reference proteome</keyword>
<dbReference type="EMBL" id="JAEFCI010007606">
    <property type="protein sequence ID" value="KAG5458964.1"/>
    <property type="molecule type" value="Genomic_DNA"/>
</dbReference>
<feature type="region of interest" description="Disordered" evidence="1">
    <location>
        <begin position="267"/>
        <end position="288"/>
    </location>
</feature>
<dbReference type="Proteomes" id="UP000673691">
    <property type="component" value="Unassembled WGS sequence"/>
</dbReference>
<evidence type="ECO:0000256" key="1">
    <source>
        <dbReference type="SAM" id="MobiDB-lite"/>
    </source>
</evidence>
<reference evidence="2 3" key="1">
    <citation type="journal article" name="Sci. Rep.">
        <title>Genome-scale phylogenetic analyses confirm Olpidium as the closest living zoosporic fungus to the non-flagellated, terrestrial fungi.</title>
        <authorList>
            <person name="Chang Y."/>
            <person name="Rochon D."/>
            <person name="Sekimoto S."/>
            <person name="Wang Y."/>
            <person name="Chovatia M."/>
            <person name="Sandor L."/>
            <person name="Salamov A."/>
            <person name="Grigoriev I.V."/>
            <person name="Stajich J.E."/>
            <person name="Spatafora J.W."/>
        </authorList>
    </citation>
    <scope>NUCLEOTIDE SEQUENCE [LARGE SCALE GENOMIC DNA]</scope>
    <source>
        <strain evidence="2">S191</strain>
    </source>
</reference>
<feature type="compositionally biased region" description="Polar residues" evidence="1">
    <location>
        <begin position="271"/>
        <end position="280"/>
    </location>
</feature>
<organism evidence="2 3">
    <name type="scientific">Olpidium bornovanus</name>
    <dbReference type="NCBI Taxonomy" id="278681"/>
    <lineage>
        <taxon>Eukaryota</taxon>
        <taxon>Fungi</taxon>
        <taxon>Fungi incertae sedis</taxon>
        <taxon>Olpidiomycota</taxon>
        <taxon>Olpidiomycotina</taxon>
        <taxon>Olpidiomycetes</taxon>
        <taxon>Olpidiales</taxon>
        <taxon>Olpidiaceae</taxon>
        <taxon>Olpidium</taxon>
    </lineage>
</organism>
<sequence length="288" mass="32086">MVPDRDVLDQWLEEVEQPREHPWKFENAGSHLRTFTQEAGSLTNAEASNMGGGNIQGFSCIAAVVYCGESGQAQDSRTQSNEEQAKKVLWEYVEFWSGKDAIYALRRRAEGEAVRRRRVYRRGASGLSPRGYHAGFRALKSRLVPPPPPPPFRPPPPSVAFSLTYGDGSVGTRAVPQHTPRTFRPWKVLSRGMLSSSPWAAGRLMPEVLHVSRQPRGKGPLGSGLHSLVGGRPGPEDFVLFDRPARARRWAVLVTTAWCRRRRESRCPGLSSFTTCSGRQSRLPVRES</sequence>